<gene>
    <name evidence="2" type="ORF">CONLIGDRAFT_20657</name>
</gene>
<keyword evidence="3" id="KW-1185">Reference proteome</keyword>
<reference evidence="2 3" key="1">
    <citation type="submission" date="2016-10" db="EMBL/GenBank/DDBJ databases">
        <title>Draft genome sequence of Coniochaeta ligniaria NRRL30616, a lignocellulolytic fungus for bioabatement of inhibitors in plant biomass hydrolysates.</title>
        <authorList>
            <consortium name="DOE Joint Genome Institute"/>
            <person name="Jimenez D.J."/>
            <person name="Hector R.E."/>
            <person name="Riley R."/>
            <person name="Sun H."/>
            <person name="Grigoriev I.V."/>
            <person name="Van Elsas J.D."/>
            <person name="Nichols N.N."/>
        </authorList>
    </citation>
    <scope>NUCLEOTIDE SEQUENCE [LARGE SCALE GENOMIC DNA]</scope>
    <source>
        <strain evidence="2 3">NRRL 30616</strain>
    </source>
</reference>
<feature type="compositionally biased region" description="Pro residues" evidence="1">
    <location>
        <begin position="141"/>
        <end position="151"/>
    </location>
</feature>
<dbReference type="Proteomes" id="UP000182658">
    <property type="component" value="Unassembled WGS sequence"/>
</dbReference>
<dbReference type="AlphaFoldDB" id="A0A1J7J3T3"/>
<dbReference type="InParanoid" id="A0A1J7J3T3"/>
<protein>
    <submittedName>
        <fullName evidence="2">Uncharacterized protein</fullName>
    </submittedName>
</protein>
<name>A0A1J7J3T3_9PEZI</name>
<evidence type="ECO:0000313" key="2">
    <source>
        <dbReference type="EMBL" id="OIW34751.1"/>
    </source>
</evidence>
<evidence type="ECO:0000256" key="1">
    <source>
        <dbReference type="SAM" id="MobiDB-lite"/>
    </source>
</evidence>
<organism evidence="2 3">
    <name type="scientific">Coniochaeta ligniaria NRRL 30616</name>
    <dbReference type="NCBI Taxonomy" id="1408157"/>
    <lineage>
        <taxon>Eukaryota</taxon>
        <taxon>Fungi</taxon>
        <taxon>Dikarya</taxon>
        <taxon>Ascomycota</taxon>
        <taxon>Pezizomycotina</taxon>
        <taxon>Sordariomycetes</taxon>
        <taxon>Sordariomycetidae</taxon>
        <taxon>Coniochaetales</taxon>
        <taxon>Coniochaetaceae</taxon>
        <taxon>Coniochaeta</taxon>
    </lineage>
</organism>
<feature type="compositionally biased region" description="Polar residues" evidence="1">
    <location>
        <begin position="86"/>
        <end position="102"/>
    </location>
</feature>
<feature type="compositionally biased region" description="Basic and acidic residues" evidence="1">
    <location>
        <begin position="42"/>
        <end position="60"/>
    </location>
</feature>
<feature type="compositionally biased region" description="Basic and acidic residues" evidence="1">
    <location>
        <begin position="75"/>
        <end position="85"/>
    </location>
</feature>
<evidence type="ECO:0000313" key="3">
    <source>
        <dbReference type="Proteomes" id="UP000182658"/>
    </source>
</evidence>
<feature type="compositionally biased region" description="Low complexity" evidence="1">
    <location>
        <begin position="164"/>
        <end position="178"/>
    </location>
</feature>
<accession>A0A1J7J3T3</accession>
<sequence>MAAILHRCLDLSTFRFTSSANQTKCLSGAAASDLSLTEVEDKDDKRPIRANRQDKADTYRVTRRASPGLSPLSYHSDKISHESRRPQGSTSYTVDSASGQPRSKQHTIPGPGPPSHPPIHQGKGCRRRSPSPDLGSWTHPWHPPPSHPPSQLPASTRPQASRKATAPAGACGPPTATPDMGGKHCRYRPHNAHSFSAIFSGPFPS</sequence>
<feature type="region of interest" description="Disordered" evidence="1">
    <location>
        <begin position="38"/>
        <end position="188"/>
    </location>
</feature>
<dbReference type="EMBL" id="KV875093">
    <property type="protein sequence ID" value="OIW34751.1"/>
    <property type="molecule type" value="Genomic_DNA"/>
</dbReference>
<proteinExistence type="predicted"/>